<feature type="chain" id="PRO_5039946506" description="TIL domain-containing protein" evidence="1">
    <location>
        <begin position="25"/>
        <end position="83"/>
    </location>
</feature>
<evidence type="ECO:0000313" key="2">
    <source>
        <dbReference type="EMBL" id="KAG5669279.1"/>
    </source>
</evidence>
<keyword evidence="1" id="KW-0732">Signal</keyword>
<dbReference type="AlphaFoldDB" id="A0A9J6BI88"/>
<comment type="caution">
    <text evidence="2">The sequence shown here is derived from an EMBL/GenBank/DDBJ whole genome shotgun (WGS) entry which is preliminary data.</text>
</comment>
<evidence type="ECO:0000313" key="3">
    <source>
        <dbReference type="Proteomes" id="UP001107558"/>
    </source>
</evidence>
<proteinExistence type="predicted"/>
<dbReference type="EMBL" id="JADBJN010000004">
    <property type="protein sequence ID" value="KAG5669279.1"/>
    <property type="molecule type" value="Genomic_DNA"/>
</dbReference>
<dbReference type="Proteomes" id="UP001107558">
    <property type="component" value="Chromosome 4"/>
</dbReference>
<organism evidence="2 3">
    <name type="scientific">Polypedilum vanderplanki</name>
    <name type="common">Sleeping chironomid midge</name>
    <dbReference type="NCBI Taxonomy" id="319348"/>
    <lineage>
        <taxon>Eukaryota</taxon>
        <taxon>Metazoa</taxon>
        <taxon>Ecdysozoa</taxon>
        <taxon>Arthropoda</taxon>
        <taxon>Hexapoda</taxon>
        <taxon>Insecta</taxon>
        <taxon>Pterygota</taxon>
        <taxon>Neoptera</taxon>
        <taxon>Endopterygota</taxon>
        <taxon>Diptera</taxon>
        <taxon>Nematocera</taxon>
        <taxon>Chironomoidea</taxon>
        <taxon>Chironomidae</taxon>
        <taxon>Chironominae</taxon>
        <taxon>Polypedilum</taxon>
        <taxon>Polypedilum</taxon>
    </lineage>
</organism>
<keyword evidence="3" id="KW-1185">Reference proteome</keyword>
<feature type="signal peptide" evidence="1">
    <location>
        <begin position="1"/>
        <end position="24"/>
    </location>
</feature>
<dbReference type="OrthoDB" id="6236007at2759"/>
<evidence type="ECO:0000256" key="1">
    <source>
        <dbReference type="SAM" id="SignalP"/>
    </source>
</evidence>
<reference evidence="2" key="1">
    <citation type="submission" date="2021-03" db="EMBL/GenBank/DDBJ databases">
        <title>Chromosome level genome of the anhydrobiotic midge Polypedilum vanderplanki.</title>
        <authorList>
            <person name="Yoshida Y."/>
            <person name="Kikawada T."/>
            <person name="Gusev O."/>
        </authorList>
    </citation>
    <scope>NUCLEOTIDE SEQUENCE</scope>
    <source>
        <strain evidence="2">NIAS01</strain>
        <tissue evidence="2">Whole body or cell culture</tissue>
    </source>
</reference>
<sequence length="83" mass="9394">MNKLTIFAFLFVVLSASIMTSVNGQDCGENEQFFKECESSTRDECPCENFAKRDCRTGCMCKNGFCKKDGVCVKRDCVHPLYD</sequence>
<name>A0A9J6BI88_POLVA</name>
<gene>
    <name evidence="2" type="ORF">PVAND_017169</name>
</gene>
<evidence type="ECO:0008006" key="4">
    <source>
        <dbReference type="Google" id="ProtNLM"/>
    </source>
</evidence>
<protein>
    <recommendedName>
        <fullName evidence="4">TIL domain-containing protein</fullName>
    </recommendedName>
</protein>
<accession>A0A9J6BI88</accession>